<evidence type="ECO:0000313" key="3">
    <source>
        <dbReference type="Proteomes" id="UP001157418"/>
    </source>
</evidence>
<reference evidence="2 3" key="1">
    <citation type="submission" date="2022-01" db="EMBL/GenBank/DDBJ databases">
        <authorList>
            <person name="Xiong W."/>
            <person name="Schranz E."/>
        </authorList>
    </citation>
    <scope>NUCLEOTIDE SEQUENCE [LARGE SCALE GENOMIC DNA]</scope>
</reference>
<protein>
    <recommendedName>
        <fullName evidence="1">FBD domain-containing protein</fullName>
    </recommendedName>
</protein>
<gene>
    <name evidence="2" type="ORF">LVIROSA_LOCUS27228</name>
</gene>
<accession>A0AAU9NTB2</accession>
<dbReference type="AlphaFoldDB" id="A0AAU9NTB2"/>
<dbReference type="SMART" id="SM00579">
    <property type="entry name" value="FBD"/>
    <property type="match status" value="1"/>
</dbReference>
<sequence>MVLKNRVTIPFSFLTNFSVDHFDVDSHSTQKRFINCFHVQLVASLKHLWLYHFQLGDLDQLHAALCLLRNSPNLESLHMILHTDDNEPRVDVGPASNHFETLNSLDCTLNGLKTVEIASLKGSKPEMLFIKLLLTHSPCLEKFTITPSRALNAKKILDIAKDVMQLPRASTKAKIFYLDPLP</sequence>
<dbReference type="InterPro" id="IPR006566">
    <property type="entry name" value="FBD"/>
</dbReference>
<dbReference type="PANTHER" id="PTHR31900">
    <property type="entry name" value="F-BOX/RNI SUPERFAMILY PROTEIN-RELATED"/>
    <property type="match status" value="1"/>
</dbReference>
<dbReference type="Proteomes" id="UP001157418">
    <property type="component" value="Unassembled WGS sequence"/>
</dbReference>
<comment type="caution">
    <text evidence="2">The sequence shown here is derived from an EMBL/GenBank/DDBJ whole genome shotgun (WGS) entry which is preliminary data.</text>
</comment>
<dbReference type="Pfam" id="PF08387">
    <property type="entry name" value="FBD"/>
    <property type="match status" value="1"/>
</dbReference>
<organism evidence="2 3">
    <name type="scientific">Lactuca virosa</name>
    <dbReference type="NCBI Taxonomy" id="75947"/>
    <lineage>
        <taxon>Eukaryota</taxon>
        <taxon>Viridiplantae</taxon>
        <taxon>Streptophyta</taxon>
        <taxon>Embryophyta</taxon>
        <taxon>Tracheophyta</taxon>
        <taxon>Spermatophyta</taxon>
        <taxon>Magnoliopsida</taxon>
        <taxon>eudicotyledons</taxon>
        <taxon>Gunneridae</taxon>
        <taxon>Pentapetalae</taxon>
        <taxon>asterids</taxon>
        <taxon>campanulids</taxon>
        <taxon>Asterales</taxon>
        <taxon>Asteraceae</taxon>
        <taxon>Cichorioideae</taxon>
        <taxon>Cichorieae</taxon>
        <taxon>Lactucinae</taxon>
        <taxon>Lactuca</taxon>
    </lineage>
</organism>
<keyword evidence="3" id="KW-1185">Reference proteome</keyword>
<dbReference type="InterPro" id="IPR050232">
    <property type="entry name" value="FBL13/AtMIF1-like"/>
</dbReference>
<dbReference type="PANTHER" id="PTHR31900:SF30">
    <property type="entry name" value="SUPERFAMILY PROTEIN, PUTATIVE-RELATED"/>
    <property type="match status" value="1"/>
</dbReference>
<evidence type="ECO:0000259" key="1">
    <source>
        <dbReference type="SMART" id="SM00579"/>
    </source>
</evidence>
<dbReference type="EMBL" id="CAKMRJ010005412">
    <property type="protein sequence ID" value="CAH1441143.1"/>
    <property type="molecule type" value="Genomic_DNA"/>
</dbReference>
<name>A0AAU9NTB2_9ASTR</name>
<evidence type="ECO:0000313" key="2">
    <source>
        <dbReference type="EMBL" id="CAH1441143.1"/>
    </source>
</evidence>
<proteinExistence type="predicted"/>
<feature type="domain" description="FBD" evidence="1">
    <location>
        <begin position="106"/>
        <end position="178"/>
    </location>
</feature>